<dbReference type="AlphaFoldDB" id="A0A815UHS4"/>
<dbReference type="PRINTS" id="PR00823">
    <property type="entry name" value="PANCLIPASE"/>
</dbReference>
<protein>
    <submittedName>
        <fullName evidence="5">Uncharacterized protein</fullName>
    </submittedName>
</protein>
<feature type="signal peptide" evidence="4">
    <location>
        <begin position="1"/>
        <end position="16"/>
    </location>
</feature>
<organism evidence="5 6">
    <name type="scientific">Rotaria magnacalcarata</name>
    <dbReference type="NCBI Taxonomy" id="392030"/>
    <lineage>
        <taxon>Eukaryota</taxon>
        <taxon>Metazoa</taxon>
        <taxon>Spiralia</taxon>
        <taxon>Gnathifera</taxon>
        <taxon>Rotifera</taxon>
        <taxon>Eurotatoria</taxon>
        <taxon>Bdelloidea</taxon>
        <taxon>Philodinida</taxon>
        <taxon>Philodinidae</taxon>
        <taxon>Rotaria</taxon>
    </lineage>
</organism>
<keyword evidence="2" id="KW-0964">Secreted</keyword>
<evidence type="ECO:0000256" key="3">
    <source>
        <dbReference type="ARBA" id="ARBA00023157"/>
    </source>
</evidence>
<gene>
    <name evidence="5" type="ORF">CJN711_LOCUS28512</name>
</gene>
<keyword evidence="4" id="KW-0732">Signal</keyword>
<dbReference type="Gene3D" id="3.40.50.1820">
    <property type="entry name" value="alpha/beta hydrolase"/>
    <property type="match status" value="1"/>
</dbReference>
<dbReference type="EMBL" id="CAJNOV010013469">
    <property type="protein sequence ID" value="CAF1522795.1"/>
    <property type="molecule type" value="Genomic_DNA"/>
</dbReference>
<dbReference type="GO" id="GO:0005576">
    <property type="term" value="C:extracellular region"/>
    <property type="evidence" value="ECO:0007669"/>
    <property type="project" value="UniProtKB-SubCell"/>
</dbReference>
<evidence type="ECO:0000313" key="6">
    <source>
        <dbReference type="Proteomes" id="UP000663855"/>
    </source>
</evidence>
<dbReference type="InterPro" id="IPR002331">
    <property type="entry name" value="Lipase_panc"/>
</dbReference>
<proteinExistence type="predicted"/>
<reference evidence="5" key="1">
    <citation type="submission" date="2021-02" db="EMBL/GenBank/DDBJ databases">
        <authorList>
            <person name="Nowell W R."/>
        </authorList>
    </citation>
    <scope>NUCLEOTIDE SEQUENCE</scope>
</reference>
<dbReference type="InterPro" id="IPR029058">
    <property type="entry name" value="AB_hydrolase_fold"/>
</dbReference>
<comment type="subcellular location">
    <subcellularLocation>
        <location evidence="1">Secreted</location>
    </subcellularLocation>
</comment>
<name>A0A815UHS4_9BILA</name>
<feature type="chain" id="PRO_5032707575" evidence="4">
    <location>
        <begin position="17"/>
        <end position="99"/>
    </location>
</feature>
<comment type="caution">
    <text evidence="5">The sequence shown here is derived from an EMBL/GenBank/DDBJ whole genome shotgun (WGS) entry which is preliminary data.</text>
</comment>
<keyword evidence="3" id="KW-1015">Disulfide bond</keyword>
<evidence type="ECO:0000256" key="1">
    <source>
        <dbReference type="ARBA" id="ARBA00004613"/>
    </source>
</evidence>
<evidence type="ECO:0000256" key="4">
    <source>
        <dbReference type="SAM" id="SignalP"/>
    </source>
</evidence>
<dbReference type="GO" id="GO:0006629">
    <property type="term" value="P:lipid metabolic process"/>
    <property type="evidence" value="ECO:0007669"/>
    <property type="project" value="InterPro"/>
</dbReference>
<evidence type="ECO:0000313" key="5">
    <source>
        <dbReference type="EMBL" id="CAF1522795.1"/>
    </source>
</evidence>
<evidence type="ECO:0000256" key="2">
    <source>
        <dbReference type="ARBA" id="ARBA00022525"/>
    </source>
</evidence>
<sequence length="99" mass="11139">MMRGVLLCLLAAIVLQNEIESESSDVFSDKGLLNLFNKCYDEYGCFTTLPPFGGTWERPIALLPQSPSTVLTRFFLYTREHHGAIEIGRQKTNLGLGTW</sequence>
<dbReference type="Proteomes" id="UP000663855">
    <property type="component" value="Unassembled WGS sequence"/>
</dbReference>
<accession>A0A815UHS4</accession>
<dbReference type="GO" id="GO:0004806">
    <property type="term" value="F:triacylglycerol lipase activity"/>
    <property type="evidence" value="ECO:0007669"/>
    <property type="project" value="InterPro"/>
</dbReference>